<organism evidence="2 3">
    <name type="scientific">Dactylonectria macrodidyma</name>
    <dbReference type="NCBI Taxonomy" id="307937"/>
    <lineage>
        <taxon>Eukaryota</taxon>
        <taxon>Fungi</taxon>
        <taxon>Dikarya</taxon>
        <taxon>Ascomycota</taxon>
        <taxon>Pezizomycotina</taxon>
        <taxon>Sordariomycetes</taxon>
        <taxon>Hypocreomycetidae</taxon>
        <taxon>Hypocreales</taxon>
        <taxon>Nectriaceae</taxon>
        <taxon>Dactylonectria</taxon>
    </lineage>
</organism>
<comment type="caution">
    <text evidence="2">The sequence shown here is derived from an EMBL/GenBank/DDBJ whole genome shotgun (WGS) entry which is preliminary data.</text>
</comment>
<dbReference type="Proteomes" id="UP000738349">
    <property type="component" value="Unassembled WGS sequence"/>
</dbReference>
<keyword evidence="3" id="KW-1185">Reference proteome</keyword>
<feature type="compositionally biased region" description="Polar residues" evidence="1">
    <location>
        <begin position="211"/>
        <end position="225"/>
    </location>
</feature>
<evidence type="ECO:0000313" key="3">
    <source>
        <dbReference type="Proteomes" id="UP000738349"/>
    </source>
</evidence>
<proteinExistence type="predicted"/>
<reference evidence="2" key="1">
    <citation type="journal article" date="2021" name="Nat. Commun.">
        <title>Genetic determinants of endophytism in the Arabidopsis root mycobiome.</title>
        <authorList>
            <person name="Mesny F."/>
            <person name="Miyauchi S."/>
            <person name="Thiergart T."/>
            <person name="Pickel B."/>
            <person name="Atanasova L."/>
            <person name="Karlsson M."/>
            <person name="Huettel B."/>
            <person name="Barry K.W."/>
            <person name="Haridas S."/>
            <person name="Chen C."/>
            <person name="Bauer D."/>
            <person name="Andreopoulos W."/>
            <person name="Pangilinan J."/>
            <person name="LaButti K."/>
            <person name="Riley R."/>
            <person name="Lipzen A."/>
            <person name="Clum A."/>
            <person name="Drula E."/>
            <person name="Henrissat B."/>
            <person name="Kohler A."/>
            <person name="Grigoriev I.V."/>
            <person name="Martin F.M."/>
            <person name="Hacquard S."/>
        </authorList>
    </citation>
    <scope>NUCLEOTIDE SEQUENCE</scope>
    <source>
        <strain evidence="2">MPI-CAGE-AT-0147</strain>
    </source>
</reference>
<feature type="region of interest" description="Disordered" evidence="1">
    <location>
        <begin position="167"/>
        <end position="226"/>
    </location>
</feature>
<protein>
    <submittedName>
        <fullName evidence="2">Uncharacterized protein</fullName>
    </submittedName>
</protein>
<evidence type="ECO:0000256" key="1">
    <source>
        <dbReference type="SAM" id="MobiDB-lite"/>
    </source>
</evidence>
<dbReference type="EMBL" id="JAGMUV010000014">
    <property type="protein sequence ID" value="KAH7134098.1"/>
    <property type="molecule type" value="Genomic_DNA"/>
</dbReference>
<evidence type="ECO:0000313" key="2">
    <source>
        <dbReference type="EMBL" id="KAH7134098.1"/>
    </source>
</evidence>
<gene>
    <name evidence="2" type="ORF">EDB81DRAFT_90860</name>
</gene>
<dbReference type="AlphaFoldDB" id="A0A9P9EAI9"/>
<sequence>MVTSVVHNTRVSATPLSRWLAPRGVQSPETRFVGVLFSSFFCARAQMPVLHHHGPGRMKIGGGGQKGKRFFSALFALLLWPSATACVLPPPSLGLFRRDVQDHAVARLWLVSLCTSEGRTGSVRRGRGKQKRSKHVERGLMAIWSSATPRLAIVTYSHGHIHCSHTLHRPHASPMSTYNPNPLSPTIPHAPIESSPPAAVQLPQIDPPVSSPVNTSQGSPPSSRSALLMFRRTPPCCMKANKKEEKDPLFNAF</sequence>
<accession>A0A9P9EAI9</accession>
<name>A0A9P9EAI9_9HYPO</name>